<evidence type="ECO:0000313" key="2">
    <source>
        <dbReference type="EMBL" id="MEA0970202.1"/>
    </source>
</evidence>
<keyword evidence="3" id="KW-1185">Reference proteome</keyword>
<organism evidence="2 3">
    <name type="scientific">Candidatus Megaera venefica</name>
    <dbReference type="NCBI Taxonomy" id="2055910"/>
    <lineage>
        <taxon>Bacteria</taxon>
        <taxon>Pseudomonadati</taxon>
        <taxon>Pseudomonadota</taxon>
        <taxon>Alphaproteobacteria</taxon>
        <taxon>Rickettsiales</taxon>
        <taxon>Rickettsiaceae</taxon>
        <taxon>Candidatus Megaera</taxon>
    </lineage>
</organism>
<evidence type="ECO:0000256" key="1">
    <source>
        <dbReference type="SAM" id="SignalP"/>
    </source>
</evidence>
<proteinExistence type="predicted"/>
<feature type="chain" id="PRO_5046944824" description="DUF2282 domain-containing protein" evidence="1">
    <location>
        <begin position="24"/>
        <end position="73"/>
    </location>
</feature>
<reference evidence="2 3" key="1">
    <citation type="submission" date="2023-03" db="EMBL/GenBank/DDBJ databases">
        <title>Host association and intracellularity evolved multiple times independently in the Rickettsiales.</title>
        <authorList>
            <person name="Castelli M."/>
            <person name="Nardi T."/>
            <person name="Gammuto L."/>
            <person name="Bellinzona G."/>
            <person name="Sabaneyeva E."/>
            <person name="Potekhin A."/>
            <person name="Serra V."/>
            <person name="Petroni G."/>
            <person name="Sassera D."/>
        </authorList>
    </citation>
    <scope>NUCLEOTIDE SEQUENCE [LARGE SCALE GENOMIC DNA]</scope>
    <source>
        <strain evidence="2 3">Sr 2-6</strain>
    </source>
</reference>
<dbReference type="EMBL" id="JARJFB010000005">
    <property type="protein sequence ID" value="MEA0970202.1"/>
    <property type="molecule type" value="Genomic_DNA"/>
</dbReference>
<name>A0ABU5NAK3_9RICK</name>
<feature type="signal peptide" evidence="1">
    <location>
        <begin position="1"/>
        <end position="23"/>
    </location>
</feature>
<dbReference type="RefSeq" id="WP_322776107.1">
    <property type="nucleotide sequence ID" value="NZ_JARJFB010000005.1"/>
</dbReference>
<dbReference type="Proteomes" id="UP001291687">
    <property type="component" value="Unassembled WGS sequence"/>
</dbReference>
<evidence type="ECO:0000313" key="3">
    <source>
        <dbReference type="Proteomes" id="UP001291687"/>
    </source>
</evidence>
<gene>
    <name evidence="2" type="ORF">Megvenef_00154</name>
</gene>
<protein>
    <recommendedName>
        <fullName evidence="4">DUF2282 domain-containing protein</fullName>
    </recommendedName>
</protein>
<comment type="caution">
    <text evidence="2">The sequence shown here is derived from an EMBL/GenBank/DDBJ whole genome shotgun (WGS) entry which is preliminary data.</text>
</comment>
<keyword evidence="1" id="KW-0732">Signal</keyword>
<accession>A0ABU5NAK3</accession>
<sequence>MIKSRLLATAFAVAALSFTSAQAADVTEGMEKCKVGAKHTEVMVPKGECEKVMKGDMSGLSDEVKAEVEAASK</sequence>
<evidence type="ECO:0008006" key="4">
    <source>
        <dbReference type="Google" id="ProtNLM"/>
    </source>
</evidence>